<protein>
    <submittedName>
        <fullName evidence="1">Uncharacterized protein</fullName>
    </submittedName>
</protein>
<evidence type="ECO:0000313" key="2">
    <source>
        <dbReference type="Proteomes" id="UP001162501"/>
    </source>
</evidence>
<dbReference type="EMBL" id="OX596097">
    <property type="protein sequence ID" value="CAI9693687.1"/>
    <property type="molecule type" value="Genomic_DNA"/>
</dbReference>
<accession>A0ACB0DZR6</accession>
<dbReference type="Proteomes" id="UP001162501">
    <property type="component" value="Chromosome 13"/>
</dbReference>
<name>A0ACB0DZR6_RANTA</name>
<sequence length="247" mass="26268">MTPREGPGPPRPGSRGADLLWVGLTPLAPRHVPSDLSCDPHDPHRVPSDLDYDPPQLSRRFVRAVPGPLSPRPRGHLGWMSFKPAEYPARASPPWVTFRMEAMRSRQAFPTGPGDSGDGCLRGDVPTACGPSLYAAVAKAEDGPTDPDLLGDERPPTAQNLLHTHGLWRLGPVAHRLLEAGPAPSLETQCRTGSLTATTSPDVGFLRECLAVDRTALGPLLQDQPPAGSCTVLSKNSESLQGLPEAG</sequence>
<gene>
    <name evidence="1" type="ORF">MRATA1EN3_LOCUS4900</name>
</gene>
<evidence type="ECO:0000313" key="1">
    <source>
        <dbReference type="EMBL" id="CAI9693687.1"/>
    </source>
</evidence>
<proteinExistence type="predicted"/>
<reference evidence="1" key="1">
    <citation type="submission" date="2023-05" db="EMBL/GenBank/DDBJ databases">
        <authorList>
            <consortium name="ELIXIR-Norway"/>
        </authorList>
    </citation>
    <scope>NUCLEOTIDE SEQUENCE</scope>
</reference>
<organism evidence="1 2">
    <name type="scientific">Rangifer tarandus platyrhynchus</name>
    <name type="common">Svalbard reindeer</name>
    <dbReference type="NCBI Taxonomy" id="3082113"/>
    <lineage>
        <taxon>Eukaryota</taxon>
        <taxon>Metazoa</taxon>
        <taxon>Chordata</taxon>
        <taxon>Craniata</taxon>
        <taxon>Vertebrata</taxon>
        <taxon>Euteleostomi</taxon>
        <taxon>Mammalia</taxon>
        <taxon>Eutheria</taxon>
        <taxon>Laurasiatheria</taxon>
        <taxon>Artiodactyla</taxon>
        <taxon>Ruminantia</taxon>
        <taxon>Pecora</taxon>
        <taxon>Cervidae</taxon>
        <taxon>Odocoileinae</taxon>
        <taxon>Rangifer</taxon>
    </lineage>
</organism>